<reference evidence="2 3" key="1">
    <citation type="submission" date="2020-02" db="EMBL/GenBank/DDBJ databases">
        <title>Whole-genome analyses of novel actinobacteria.</title>
        <authorList>
            <person name="Sahin N."/>
            <person name="Tatar D."/>
        </authorList>
    </citation>
    <scope>NUCLEOTIDE SEQUENCE [LARGE SCALE GENOMIC DNA]</scope>
    <source>
        <strain evidence="2 3">SB3404</strain>
    </source>
</reference>
<sequence length="111" mass="12370">MRDLIACLHPLLRLLLPQPRPGRHTAAYLANPAPTRPAPAQPAKSQPRPVPDHVRERMHPLDAEAVAPIRPYLIAHEHRVERRRQRERRTAAALATLGIDYDPNLAVAVGA</sequence>
<name>A0A6G4X3J8_9ACTN</name>
<evidence type="ECO:0000256" key="1">
    <source>
        <dbReference type="SAM" id="MobiDB-lite"/>
    </source>
</evidence>
<dbReference type="RefSeq" id="WP_165301095.1">
    <property type="nucleotide sequence ID" value="NZ_JAAKZZ010000306.1"/>
</dbReference>
<dbReference type="Proteomes" id="UP000477722">
    <property type="component" value="Unassembled WGS sequence"/>
</dbReference>
<organism evidence="2 3">
    <name type="scientific">Streptomyces boncukensis</name>
    <dbReference type="NCBI Taxonomy" id="2711219"/>
    <lineage>
        <taxon>Bacteria</taxon>
        <taxon>Bacillati</taxon>
        <taxon>Actinomycetota</taxon>
        <taxon>Actinomycetes</taxon>
        <taxon>Kitasatosporales</taxon>
        <taxon>Streptomycetaceae</taxon>
        <taxon>Streptomyces</taxon>
    </lineage>
</organism>
<protein>
    <submittedName>
        <fullName evidence="2">Uncharacterized protein</fullName>
    </submittedName>
</protein>
<dbReference type="EMBL" id="JAAKZZ010000306">
    <property type="protein sequence ID" value="NGO71460.1"/>
    <property type="molecule type" value="Genomic_DNA"/>
</dbReference>
<proteinExistence type="predicted"/>
<evidence type="ECO:0000313" key="2">
    <source>
        <dbReference type="EMBL" id="NGO71460.1"/>
    </source>
</evidence>
<evidence type="ECO:0000313" key="3">
    <source>
        <dbReference type="Proteomes" id="UP000477722"/>
    </source>
</evidence>
<dbReference type="AlphaFoldDB" id="A0A6G4X3J8"/>
<keyword evidence="3" id="KW-1185">Reference proteome</keyword>
<comment type="caution">
    <text evidence="2">The sequence shown here is derived from an EMBL/GenBank/DDBJ whole genome shotgun (WGS) entry which is preliminary data.</text>
</comment>
<accession>A0A6G4X3J8</accession>
<gene>
    <name evidence="2" type="ORF">G5C65_24530</name>
</gene>
<feature type="region of interest" description="Disordered" evidence="1">
    <location>
        <begin position="23"/>
        <end position="53"/>
    </location>
</feature>